<dbReference type="eggNOG" id="arCOG01403">
    <property type="taxonomic scope" value="Archaea"/>
</dbReference>
<dbReference type="Pfam" id="PF00534">
    <property type="entry name" value="Glycos_transf_1"/>
    <property type="match status" value="1"/>
</dbReference>
<keyword evidence="3" id="KW-0808">Transferase</keyword>
<dbReference type="STRING" id="593117.TGAM_0901"/>
<dbReference type="PANTHER" id="PTHR45947">
    <property type="entry name" value="SULFOQUINOVOSYL TRANSFERASE SQD2"/>
    <property type="match status" value="1"/>
</dbReference>
<evidence type="ECO:0000259" key="1">
    <source>
        <dbReference type="Pfam" id="PF00534"/>
    </source>
</evidence>
<dbReference type="PaxDb" id="593117-TGAM_0901"/>
<dbReference type="KEGG" id="tga:TGAM_0901"/>
<sequence>MEVLQKGPNNLHAVASPLCARGAPAGCWNNRRWKGLRTSCWPAGCLQGLHTQHPFREPERYPLGNRGKRARYNPRPRLVNEEHGCGLHLQVHLPVPLVACRSGRVLQGSGGSVMRIALVSDWYYPKVGGVASHMHHLAIHLRERGHEVAIVTNDLETGKEEELEKLGIELRKIPGTVSPILGINLTYSLKSNRELGEYLKDFDVIHSHHAFTPLSLKAVKAGRNLGKATLLTTHSISLSHESSLWKALGLTFPLFSHYLGFPHRIIAVSKAAKAFIEHFTDSPVEIIPNGVDDELFRPISEGEKEKVKEELGIEGRVVLYVSRMSPRKGPHVLLNAFQRIAREFDDVGLVMVGSGEMLPLLKAQAKFLGISERVRFMGYVPNELLPKVYASADVFVLPSITAEAFGIVVLEAMASGVPVVATTVGGIPEVVERSGSGLLVPPGDELALGRAIGRILADEDFARELGEAGRRAVEAEYSWKVVAGKIEKAYEEVLLPPRLSYLF</sequence>
<dbReference type="CDD" id="cd03801">
    <property type="entry name" value="GT4_PimA-like"/>
    <property type="match status" value="1"/>
</dbReference>
<dbReference type="EMBL" id="CP001398">
    <property type="protein sequence ID" value="ACS33403.1"/>
    <property type="molecule type" value="Genomic_DNA"/>
</dbReference>
<dbReference type="PANTHER" id="PTHR45947:SF3">
    <property type="entry name" value="SULFOQUINOVOSYL TRANSFERASE SQD2"/>
    <property type="match status" value="1"/>
</dbReference>
<protein>
    <submittedName>
        <fullName evidence="3">Glycosyltransferase, family 1</fullName>
    </submittedName>
</protein>
<evidence type="ECO:0000259" key="2">
    <source>
        <dbReference type="Pfam" id="PF13439"/>
    </source>
</evidence>
<dbReference type="HOGENOM" id="CLU_009583_2_1_2"/>
<feature type="domain" description="Glycosyltransferase subfamily 4-like N-terminal" evidence="2">
    <location>
        <begin position="127"/>
        <end position="294"/>
    </location>
</feature>
<dbReference type="GO" id="GO:0016757">
    <property type="term" value="F:glycosyltransferase activity"/>
    <property type="evidence" value="ECO:0007669"/>
    <property type="project" value="InterPro"/>
</dbReference>
<evidence type="ECO:0000313" key="4">
    <source>
        <dbReference type="Proteomes" id="UP000001488"/>
    </source>
</evidence>
<feature type="domain" description="Glycosyl transferase family 1" evidence="1">
    <location>
        <begin position="305"/>
        <end position="471"/>
    </location>
</feature>
<gene>
    <name evidence="3" type="ordered locus">TGAM_0901</name>
</gene>
<keyword evidence="4" id="KW-1185">Reference proteome</keyword>
<dbReference type="InterPro" id="IPR001296">
    <property type="entry name" value="Glyco_trans_1"/>
</dbReference>
<dbReference type="SUPFAM" id="SSF53756">
    <property type="entry name" value="UDP-Glycosyltransferase/glycogen phosphorylase"/>
    <property type="match status" value="1"/>
</dbReference>
<dbReference type="Gene3D" id="3.40.50.2000">
    <property type="entry name" value="Glycogen Phosphorylase B"/>
    <property type="match status" value="2"/>
</dbReference>
<dbReference type="InterPro" id="IPR050194">
    <property type="entry name" value="Glycosyltransferase_grp1"/>
</dbReference>
<dbReference type="Proteomes" id="UP000001488">
    <property type="component" value="Chromosome"/>
</dbReference>
<dbReference type="InterPro" id="IPR028098">
    <property type="entry name" value="Glyco_trans_4-like_N"/>
</dbReference>
<evidence type="ECO:0000313" key="3">
    <source>
        <dbReference type="EMBL" id="ACS33403.1"/>
    </source>
</evidence>
<dbReference type="PATRIC" id="fig|593117.10.peg.894"/>
<organism evidence="3 4">
    <name type="scientific">Thermococcus gammatolerans (strain DSM 15229 / JCM 11827 / EJ3)</name>
    <dbReference type="NCBI Taxonomy" id="593117"/>
    <lineage>
        <taxon>Archaea</taxon>
        <taxon>Methanobacteriati</taxon>
        <taxon>Methanobacteriota</taxon>
        <taxon>Thermococci</taxon>
        <taxon>Thermococcales</taxon>
        <taxon>Thermococcaceae</taxon>
        <taxon>Thermococcus</taxon>
    </lineage>
</organism>
<reference evidence="3 4" key="1">
    <citation type="journal article" date="2007" name="Genome Biol.">
        <title>Genome analysis and genome-wide proteomics of Thermococcus gammatolerans, the most radioresistant organism known amongst the Archaea.</title>
        <authorList>
            <person name="Zivanovic Y."/>
            <person name="Armengaud J."/>
            <person name="Lagorce A."/>
            <person name="Leplat C."/>
            <person name="Guerin P."/>
            <person name="Dutertre M."/>
            <person name="Anthouard V."/>
            <person name="Forterre P."/>
            <person name="Wincker P."/>
            <person name="Confalonieri F."/>
        </authorList>
    </citation>
    <scope>NUCLEOTIDE SEQUENCE [LARGE SCALE GENOMIC DNA]</scope>
    <source>
        <strain evidence="4">DSM 15229 / JCM 11827 / EJ3</strain>
    </source>
</reference>
<dbReference type="AlphaFoldDB" id="C5A591"/>
<dbReference type="Pfam" id="PF13439">
    <property type="entry name" value="Glyco_transf_4"/>
    <property type="match status" value="1"/>
</dbReference>
<name>C5A591_THEGJ</name>
<proteinExistence type="predicted"/>
<accession>C5A591</accession>
<dbReference type="CAZy" id="GT4">
    <property type="family name" value="Glycosyltransferase Family 4"/>
</dbReference>